<dbReference type="EMBL" id="JAFIRN010000015">
    <property type="protein sequence ID" value="KAG5834854.1"/>
    <property type="molecule type" value="Genomic_DNA"/>
</dbReference>
<dbReference type="Proteomes" id="UP001044222">
    <property type="component" value="Chromosome 15"/>
</dbReference>
<reference evidence="1" key="1">
    <citation type="submission" date="2021-01" db="EMBL/GenBank/DDBJ databases">
        <title>A chromosome-scale assembly of European eel, Anguilla anguilla.</title>
        <authorList>
            <person name="Henkel C."/>
            <person name="Jong-Raadsen S.A."/>
            <person name="Dufour S."/>
            <person name="Weltzien F.-A."/>
            <person name="Palstra A.P."/>
            <person name="Pelster B."/>
            <person name="Spaink H.P."/>
            <person name="Van Den Thillart G.E."/>
            <person name="Jansen H."/>
            <person name="Zahm M."/>
            <person name="Klopp C."/>
            <person name="Cedric C."/>
            <person name="Louis A."/>
            <person name="Berthelot C."/>
            <person name="Parey E."/>
            <person name="Roest Crollius H."/>
            <person name="Montfort J."/>
            <person name="Robinson-Rechavi M."/>
            <person name="Bucao C."/>
            <person name="Bouchez O."/>
            <person name="Gislard M."/>
            <person name="Lluch J."/>
            <person name="Milhes M."/>
            <person name="Lampietro C."/>
            <person name="Lopez Roques C."/>
            <person name="Donnadieu C."/>
            <person name="Braasch I."/>
            <person name="Desvignes T."/>
            <person name="Postlethwait J."/>
            <person name="Bobe J."/>
            <person name="Guiguen Y."/>
            <person name="Dirks R."/>
        </authorList>
    </citation>
    <scope>NUCLEOTIDE SEQUENCE</scope>
    <source>
        <strain evidence="1">Tag_6206</strain>
        <tissue evidence="1">Liver</tissue>
    </source>
</reference>
<dbReference type="AlphaFoldDB" id="A0A9D3RLC5"/>
<proteinExistence type="predicted"/>
<evidence type="ECO:0000313" key="1">
    <source>
        <dbReference type="EMBL" id="KAG5834854.1"/>
    </source>
</evidence>
<keyword evidence="2" id="KW-1185">Reference proteome</keyword>
<evidence type="ECO:0000313" key="2">
    <source>
        <dbReference type="Proteomes" id="UP001044222"/>
    </source>
</evidence>
<protein>
    <submittedName>
        <fullName evidence="1">Uncharacterized protein</fullName>
    </submittedName>
</protein>
<organism evidence="1 2">
    <name type="scientific">Anguilla anguilla</name>
    <name type="common">European freshwater eel</name>
    <name type="synonym">Muraena anguilla</name>
    <dbReference type="NCBI Taxonomy" id="7936"/>
    <lineage>
        <taxon>Eukaryota</taxon>
        <taxon>Metazoa</taxon>
        <taxon>Chordata</taxon>
        <taxon>Craniata</taxon>
        <taxon>Vertebrata</taxon>
        <taxon>Euteleostomi</taxon>
        <taxon>Actinopterygii</taxon>
        <taxon>Neopterygii</taxon>
        <taxon>Teleostei</taxon>
        <taxon>Anguilliformes</taxon>
        <taxon>Anguillidae</taxon>
        <taxon>Anguilla</taxon>
    </lineage>
</organism>
<gene>
    <name evidence="1" type="ORF">ANANG_G00266000</name>
</gene>
<comment type="caution">
    <text evidence="1">The sequence shown here is derived from an EMBL/GenBank/DDBJ whole genome shotgun (WGS) entry which is preliminary data.</text>
</comment>
<accession>A0A9D3RLC5</accession>
<feature type="non-terminal residue" evidence="1">
    <location>
        <position position="1"/>
    </location>
</feature>
<name>A0A9D3RLC5_ANGAN</name>
<sequence>MESRTQDQSTGSYGYYMETALCSLMEFQRMVLQQLATINDTQQEIMQILRRLKSNESGALRGSLLDALDPAKSEDELQVLEYQLQDKEHQDKVFFLFKCIDTQCFSYNCTG</sequence>